<dbReference type="GO" id="GO:0015095">
    <property type="term" value="F:magnesium ion transmembrane transporter activity"/>
    <property type="evidence" value="ECO:0007669"/>
    <property type="project" value="UniProtKB-UniRule"/>
</dbReference>
<dbReference type="CDD" id="cd04606">
    <property type="entry name" value="CBS_pair_Mg_transporter"/>
    <property type="match status" value="1"/>
</dbReference>
<dbReference type="InterPro" id="IPR006669">
    <property type="entry name" value="MgtE_transporter"/>
</dbReference>
<feature type="domain" description="CBS" evidence="10">
    <location>
        <begin position="209"/>
        <end position="267"/>
    </location>
</feature>
<keyword evidence="5 9" id="KW-0460">Magnesium</keyword>
<evidence type="ECO:0000256" key="6">
    <source>
        <dbReference type="ARBA" id="ARBA00022989"/>
    </source>
</evidence>
<dbReference type="RefSeq" id="WP_011949483.1">
    <property type="nucleotide sequence ID" value="NC_009497.1"/>
</dbReference>
<dbReference type="GeneID" id="93358069"/>
<dbReference type="Gene3D" id="1.10.357.20">
    <property type="entry name" value="SLC41 divalent cation transporters, integral membrane domain"/>
    <property type="match status" value="1"/>
</dbReference>
<evidence type="ECO:0000256" key="2">
    <source>
        <dbReference type="ARBA" id="ARBA00009749"/>
    </source>
</evidence>
<dbReference type="InterPro" id="IPR006668">
    <property type="entry name" value="Mg_transptr_MgtE_intracell_dom"/>
</dbReference>
<evidence type="ECO:0000256" key="9">
    <source>
        <dbReference type="RuleBase" id="RU362011"/>
    </source>
</evidence>
<dbReference type="GO" id="GO:0005886">
    <property type="term" value="C:plasma membrane"/>
    <property type="evidence" value="ECO:0007669"/>
    <property type="project" value="UniProtKB-SubCell"/>
</dbReference>
<dbReference type="SMART" id="SM00924">
    <property type="entry name" value="MgtE_N"/>
    <property type="match status" value="1"/>
</dbReference>
<dbReference type="InterPro" id="IPR000644">
    <property type="entry name" value="CBS_dom"/>
</dbReference>
<evidence type="ECO:0000256" key="8">
    <source>
        <dbReference type="PROSITE-ProRule" id="PRU00703"/>
    </source>
</evidence>
<dbReference type="EMBL" id="CU179680">
    <property type="protein sequence ID" value="CAL59005.1"/>
    <property type="molecule type" value="Genomic_DNA"/>
</dbReference>
<sequence>MTEDQIYESPLEVGTDELKKVIATLNVNGAREIVETYPDADIASSLESLELNEQLIFLRLLTTSSAASIYSYLDEDVQVELAKSFTEDWGMKLLQELQSDELVDVLDELPSNVASKVLAYTSAEKRNELNKLLSYNDDEVGSIMSIDISSLPSSYTCEQALNKIRRDYKKNQKELVHYYFVVSETNKLLGVLTLEEITFAEPSEKIEDIYSPVAFVHTSEKKENAAKVFSEQDMSVLPVVNHEKRLIGMITSDDVIDVIQDEVTEDLYKIAGISNKVIENDYMKMPWYKIAQSRILWLSLLLIFSTITQIIIHWALHSTYITQKAANSASFATSLTVAFAAIIPVLNNSVKNMGLQSNISISRAIALDEIDKKDFTKVVLKELLAATVLALVLAVVNVARLSAYFAATKELLSNEKFKYLALIIGISVALFISIILSSLFGSLLPLLLIKAKKDPSTASVILLNLVIDFITVLITFGITYGILLSFS</sequence>
<evidence type="ECO:0000256" key="3">
    <source>
        <dbReference type="ARBA" id="ARBA00022448"/>
    </source>
</evidence>
<feature type="transmembrane region" description="Helical" evidence="9">
    <location>
        <begin position="461"/>
        <end position="483"/>
    </location>
</feature>
<dbReference type="Pfam" id="PF00571">
    <property type="entry name" value="CBS"/>
    <property type="match status" value="2"/>
</dbReference>
<dbReference type="PROSITE" id="PS51371">
    <property type="entry name" value="CBS"/>
    <property type="match status" value="2"/>
</dbReference>
<proteinExistence type="inferred from homology"/>
<gene>
    <name evidence="11" type="ordered locus">MAG3070</name>
</gene>
<keyword evidence="3 9" id="KW-0813">Transport</keyword>
<comment type="function">
    <text evidence="9">Acts as a magnesium transporter.</text>
</comment>
<reference evidence="12" key="1">
    <citation type="journal article" date="2007" name="PLoS Genet.">
        <title>Being pathogenic, plastic, and sexual while living with a nearly minimal bacterial genome.</title>
        <authorList>
            <person name="Sirand-Pugnet P."/>
            <person name="Lartigue C."/>
            <person name="Marenda M."/>
            <person name="Jacob D."/>
            <person name="Barre A."/>
            <person name="Barbe V."/>
            <person name="Schenowitz C."/>
            <person name="Mangenot S."/>
            <person name="Couloux A."/>
            <person name="Segurens B."/>
            <person name="de Daruvar A."/>
            <person name="Blanchard A."/>
            <person name="Citti C."/>
        </authorList>
    </citation>
    <scope>NUCLEOTIDE SEQUENCE [LARGE SCALE GENOMIC DNA]</scope>
    <source>
        <strain evidence="12">PG2</strain>
    </source>
</reference>
<evidence type="ECO:0000313" key="11">
    <source>
        <dbReference type="EMBL" id="CAL59005.1"/>
    </source>
</evidence>
<keyword evidence="4 9" id="KW-0812">Transmembrane</keyword>
<evidence type="ECO:0000256" key="4">
    <source>
        <dbReference type="ARBA" id="ARBA00022692"/>
    </source>
</evidence>
<feature type="transmembrane region" description="Helical" evidence="9">
    <location>
        <begin position="419"/>
        <end position="449"/>
    </location>
</feature>
<keyword evidence="9" id="KW-0479">Metal-binding</keyword>
<feature type="transmembrane region" description="Helical" evidence="9">
    <location>
        <begin position="328"/>
        <end position="346"/>
    </location>
</feature>
<dbReference type="InterPro" id="IPR038076">
    <property type="entry name" value="MgtE_N_sf"/>
</dbReference>
<dbReference type="AlphaFoldDB" id="A5IY96"/>
<keyword evidence="8" id="KW-0129">CBS domain</keyword>
<dbReference type="HOGENOM" id="CLU_037408_2_2_14"/>
<dbReference type="Pfam" id="PF03448">
    <property type="entry name" value="MgtE_N"/>
    <property type="match status" value="1"/>
</dbReference>
<evidence type="ECO:0000313" key="12">
    <source>
        <dbReference type="Proteomes" id="UP000007065"/>
    </source>
</evidence>
<dbReference type="PANTHER" id="PTHR43773:SF1">
    <property type="entry name" value="MAGNESIUM TRANSPORTER MGTE"/>
    <property type="match status" value="1"/>
</dbReference>
<dbReference type="PANTHER" id="PTHR43773">
    <property type="entry name" value="MAGNESIUM TRANSPORTER MGTE"/>
    <property type="match status" value="1"/>
</dbReference>
<evidence type="ECO:0000256" key="1">
    <source>
        <dbReference type="ARBA" id="ARBA00004141"/>
    </source>
</evidence>
<dbReference type="Pfam" id="PF01769">
    <property type="entry name" value="MgtE"/>
    <property type="match status" value="1"/>
</dbReference>
<dbReference type="Gene3D" id="1.25.60.10">
    <property type="entry name" value="MgtE N-terminal domain-like"/>
    <property type="match status" value="1"/>
</dbReference>
<keyword evidence="12" id="KW-1185">Reference proteome</keyword>
<organism evidence="11 12">
    <name type="scientific">Mycoplasmopsis agalactiae (strain NCTC 10123 / CIP 59.7 / PG2)</name>
    <name type="common">Mycoplasma agalactiae</name>
    <dbReference type="NCBI Taxonomy" id="347257"/>
    <lineage>
        <taxon>Bacteria</taxon>
        <taxon>Bacillati</taxon>
        <taxon>Mycoplasmatota</taxon>
        <taxon>Mycoplasmoidales</taxon>
        <taxon>Metamycoplasmataceae</taxon>
        <taxon>Mycoplasmopsis</taxon>
    </lineage>
</organism>
<name>A5IY96_MYCAP</name>
<feature type="transmembrane region" description="Helical" evidence="9">
    <location>
        <begin position="295"/>
        <end position="316"/>
    </location>
</feature>
<dbReference type="Proteomes" id="UP000007065">
    <property type="component" value="Chromosome"/>
</dbReference>
<dbReference type="GO" id="GO:0046872">
    <property type="term" value="F:metal ion binding"/>
    <property type="evidence" value="ECO:0007669"/>
    <property type="project" value="UniProtKB-KW"/>
</dbReference>
<dbReference type="NCBIfam" id="TIGR00400">
    <property type="entry name" value="mgtE"/>
    <property type="match status" value="1"/>
</dbReference>
<keyword evidence="9" id="KW-1003">Cell membrane</keyword>
<dbReference type="SUPFAM" id="SSF161093">
    <property type="entry name" value="MgtE membrane domain-like"/>
    <property type="match status" value="1"/>
</dbReference>
<feature type="domain" description="CBS" evidence="10">
    <location>
        <begin position="144"/>
        <end position="207"/>
    </location>
</feature>
<keyword evidence="6 9" id="KW-1133">Transmembrane helix</keyword>
<evidence type="ECO:0000256" key="7">
    <source>
        <dbReference type="ARBA" id="ARBA00023136"/>
    </source>
</evidence>
<dbReference type="SMART" id="SM00116">
    <property type="entry name" value="CBS"/>
    <property type="match status" value="2"/>
</dbReference>
<comment type="similarity">
    <text evidence="2 9">Belongs to the SLC41A transporter family.</text>
</comment>
<dbReference type="STRING" id="347257.MAG3070"/>
<dbReference type="InterPro" id="IPR046342">
    <property type="entry name" value="CBS_dom_sf"/>
</dbReference>
<dbReference type="KEGG" id="maa:MAG3070"/>
<keyword evidence="7 9" id="KW-0472">Membrane</keyword>
<comment type="subunit">
    <text evidence="9">Homodimer.</text>
</comment>
<dbReference type="Gene3D" id="3.10.580.10">
    <property type="entry name" value="CBS-domain"/>
    <property type="match status" value="1"/>
</dbReference>
<dbReference type="SUPFAM" id="SSF54631">
    <property type="entry name" value="CBS-domain pair"/>
    <property type="match status" value="1"/>
</dbReference>
<dbReference type="InterPro" id="IPR006667">
    <property type="entry name" value="SLC41_membr_dom"/>
</dbReference>
<comment type="subcellular location">
    <subcellularLocation>
        <location evidence="9">Cell membrane</location>
        <topology evidence="9">Multi-pass membrane protein</topology>
    </subcellularLocation>
    <subcellularLocation>
        <location evidence="1">Membrane</location>
        <topology evidence="1">Multi-pass membrane protein</topology>
    </subcellularLocation>
</comment>
<feature type="transmembrane region" description="Helical" evidence="9">
    <location>
        <begin position="383"/>
        <end position="407"/>
    </location>
</feature>
<dbReference type="SUPFAM" id="SSF158791">
    <property type="entry name" value="MgtE N-terminal domain-like"/>
    <property type="match status" value="1"/>
</dbReference>
<protein>
    <recommendedName>
        <fullName evidence="9">Magnesium transporter MgtE</fullName>
    </recommendedName>
</protein>
<accession>A5IY96</accession>
<dbReference type="InterPro" id="IPR036739">
    <property type="entry name" value="SLC41_membr_dom_sf"/>
</dbReference>
<evidence type="ECO:0000259" key="10">
    <source>
        <dbReference type="PROSITE" id="PS51371"/>
    </source>
</evidence>
<evidence type="ECO:0000256" key="5">
    <source>
        <dbReference type="ARBA" id="ARBA00022842"/>
    </source>
</evidence>